<evidence type="ECO:0000259" key="4">
    <source>
        <dbReference type="Pfam" id="PF00891"/>
    </source>
</evidence>
<accession>V4V054</accession>
<dbReference type="GO" id="GO:0032259">
    <property type="term" value="P:methylation"/>
    <property type="evidence" value="ECO:0007669"/>
    <property type="project" value="UniProtKB-KW"/>
</dbReference>
<dbReference type="KEGG" id="cic:CICLE_v10003181mg"/>
<dbReference type="EMBL" id="KI536799">
    <property type="protein sequence ID" value="ESR45114.1"/>
    <property type="molecule type" value="Genomic_DNA"/>
</dbReference>
<keyword evidence="1" id="KW-0489">Methyltransferase</keyword>
<evidence type="ECO:0000256" key="2">
    <source>
        <dbReference type="ARBA" id="ARBA00022679"/>
    </source>
</evidence>
<dbReference type="InParanoid" id="V4V054"/>
<proteinExistence type="predicted"/>
<keyword evidence="2" id="KW-0808">Transferase</keyword>
<dbReference type="SUPFAM" id="SSF53335">
    <property type="entry name" value="S-adenosyl-L-methionine-dependent methyltransferases"/>
    <property type="match status" value="1"/>
</dbReference>
<feature type="non-terminal residue" evidence="5">
    <location>
        <position position="159"/>
    </location>
</feature>
<dbReference type="InterPro" id="IPR016461">
    <property type="entry name" value="COMT-like"/>
</dbReference>
<dbReference type="InterPro" id="IPR029063">
    <property type="entry name" value="SAM-dependent_MTases_sf"/>
</dbReference>
<dbReference type="GO" id="GO:0008171">
    <property type="term" value="F:O-methyltransferase activity"/>
    <property type="evidence" value="ECO:0007669"/>
    <property type="project" value="InterPro"/>
</dbReference>
<evidence type="ECO:0000313" key="6">
    <source>
        <dbReference type="Proteomes" id="UP000030687"/>
    </source>
</evidence>
<dbReference type="Proteomes" id="UP000030687">
    <property type="component" value="Unassembled WGS sequence"/>
</dbReference>
<reference evidence="5 6" key="1">
    <citation type="submission" date="2013-10" db="EMBL/GenBank/DDBJ databases">
        <authorList>
            <consortium name="International Citrus Genome Consortium"/>
            <person name="Jenkins J."/>
            <person name="Schmutz J."/>
            <person name="Prochnik S."/>
            <person name="Rokhsar D."/>
            <person name="Gmitter F."/>
            <person name="Ollitrault P."/>
            <person name="Machado M."/>
            <person name="Talon M."/>
            <person name="Wincker P."/>
            <person name="Jaillon O."/>
            <person name="Morgante M."/>
        </authorList>
    </citation>
    <scope>NUCLEOTIDE SEQUENCE</scope>
    <source>
        <strain evidence="6">cv. Clemenules</strain>
    </source>
</reference>
<dbReference type="eggNOG" id="KOG3178">
    <property type="taxonomic scope" value="Eukaryota"/>
</dbReference>
<organism evidence="5 6">
    <name type="scientific">Citrus clementina</name>
    <name type="common">Clementine</name>
    <name type="synonym">Citrus deliciosa x Citrus sinensis</name>
    <dbReference type="NCBI Taxonomy" id="85681"/>
    <lineage>
        <taxon>Eukaryota</taxon>
        <taxon>Viridiplantae</taxon>
        <taxon>Streptophyta</taxon>
        <taxon>Embryophyta</taxon>
        <taxon>Tracheophyta</taxon>
        <taxon>Spermatophyta</taxon>
        <taxon>Magnoliopsida</taxon>
        <taxon>eudicotyledons</taxon>
        <taxon>Gunneridae</taxon>
        <taxon>Pentapetalae</taxon>
        <taxon>rosids</taxon>
        <taxon>malvids</taxon>
        <taxon>Sapindales</taxon>
        <taxon>Rutaceae</taxon>
        <taxon>Aurantioideae</taxon>
        <taxon>Citrus</taxon>
    </lineage>
</organism>
<keyword evidence="3" id="KW-0949">S-adenosyl-L-methionine</keyword>
<gene>
    <name evidence="5" type="ORF">CICLE_v10003181mg</name>
</gene>
<evidence type="ECO:0000313" key="5">
    <source>
        <dbReference type="EMBL" id="ESR45114.1"/>
    </source>
</evidence>
<dbReference type="InterPro" id="IPR001077">
    <property type="entry name" value="COMT_C"/>
</dbReference>
<dbReference type="Gramene" id="ESR45114">
    <property type="protein sequence ID" value="ESR45114"/>
    <property type="gene ID" value="CICLE_v10003181mg"/>
</dbReference>
<evidence type="ECO:0000256" key="3">
    <source>
        <dbReference type="ARBA" id="ARBA00022691"/>
    </source>
</evidence>
<dbReference type="Pfam" id="PF00891">
    <property type="entry name" value="Methyltransf_2"/>
    <property type="match status" value="1"/>
</dbReference>
<keyword evidence="6" id="KW-1185">Reference proteome</keyword>
<protein>
    <recommendedName>
        <fullName evidence="4">O-methyltransferase C-terminal domain-containing protein</fullName>
    </recommendedName>
</protein>
<name>V4V054_CITCL</name>
<dbReference type="AlphaFoldDB" id="V4V054"/>
<dbReference type="PROSITE" id="PS51683">
    <property type="entry name" value="SAM_OMT_II"/>
    <property type="match status" value="1"/>
</dbReference>
<dbReference type="PANTHER" id="PTHR11746">
    <property type="entry name" value="O-METHYLTRANSFERASE"/>
    <property type="match status" value="1"/>
</dbReference>
<feature type="domain" description="O-methyltransferase C-terminal" evidence="4">
    <location>
        <begin position="14"/>
        <end position="108"/>
    </location>
</feature>
<evidence type="ECO:0000256" key="1">
    <source>
        <dbReference type="ARBA" id="ARBA00022603"/>
    </source>
</evidence>
<sequence length="159" mass="17459">MDCIYLTMLPMMLNLFNQSMQNHTAIVMKKILEIYKGFKELKKLVDVASCLGANMSLIVNTYPQITGINFDLPYVIKNAPCSSSVEHVEGDMFVNVPSGQAIFTKSLLQLTILPLVLAETCNSALQTFGKKALIKNPKISSNGHIDISMQSGGGYVWAP</sequence>
<dbReference type="Gene3D" id="3.40.50.150">
    <property type="entry name" value="Vaccinia Virus protein VP39"/>
    <property type="match status" value="1"/>
</dbReference>